<evidence type="ECO:0000313" key="2">
    <source>
        <dbReference type="Proteomes" id="UP000613974"/>
    </source>
</evidence>
<proteinExistence type="predicted"/>
<sequence>MMRAPTPCGTFGAGRFVLRTDAARTREVPLMDGHDKDIPVAEVVVAVGDCSEEDARAVLDLLERSFFAEPGAGGAAQGGRAATVWSAILDAAKPAEPAERQAAPVRVKGAVSVTLQGGPRAVQRVQAALVGNFTVEDMGSVSGDQEREVALRIRS</sequence>
<protein>
    <submittedName>
        <fullName evidence="1">Uncharacterized protein</fullName>
    </submittedName>
</protein>
<dbReference type="EMBL" id="BNEC01000002">
    <property type="protein sequence ID" value="GHI66120.1"/>
    <property type="molecule type" value="Genomic_DNA"/>
</dbReference>
<reference evidence="2" key="1">
    <citation type="submission" date="2023-07" db="EMBL/GenBank/DDBJ databases">
        <title>Whole genome shotgun sequence of Streptomyces nojiriensis NBRC 13794.</title>
        <authorList>
            <person name="Komaki H."/>
            <person name="Tamura T."/>
        </authorList>
    </citation>
    <scope>NUCLEOTIDE SEQUENCE [LARGE SCALE GENOMIC DNA]</scope>
    <source>
        <strain evidence="2">NBRC 13794</strain>
    </source>
</reference>
<dbReference type="Proteomes" id="UP000613974">
    <property type="component" value="Unassembled WGS sequence"/>
</dbReference>
<keyword evidence="2" id="KW-1185">Reference proteome</keyword>
<evidence type="ECO:0000313" key="1">
    <source>
        <dbReference type="EMBL" id="GHI66120.1"/>
    </source>
</evidence>
<organism evidence="1 2">
    <name type="scientific">Streptomyces nojiriensis</name>
    <dbReference type="NCBI Taxonomy" id="66374"/>
    <lineage>
        <taxon>Bacteria</taxon>
        <taxon>Bacillati</taxon>
        <taxon>Actinomycetota</taxon>
        <taxon>Actinomycetes</taxon>
        <taxon>Kitasatosporales</taxon>
        <taxon>Streptomycetaceae</taxon>
        <taxon>Streptomyces</taxon>
    </lineage>
</organism>
<comment type="caution">
    <text evidence="1">The sequence shown here is derived from an EMBL/GenBank/DDBJ whole genome shotgun (WGS) entry which is preliminary data.</text>
</comment>
<name>A0ABQ3SDX9_9ACTN</name>
<accession>A0ABQ3SDX9</accession>
<gene>
    <name evidence="1" type="ORF">Snoj_00380</name>
</gene>